<dbReference type="Proteomes" id="UP000245086">
    <property type="component" value="Unassembled WGS sequence"/>
</dbReference>
<name>A0A2P2E9T2_9PROT</name>
<proteinExistence type="predicted"/>
<dbReference type="EMBL" id="BFBR01000004">
    <property type="protein sequence ID" value="GBF57808.1"/>
    <property type="molecule type" value="Genomic_DNA"/>
</dbReference>
<dbReference type="OrthoDB" id="9803532at2"/>
<keyword evidence="3" id="KW-1185">Reference proteome</keyword>
<dbReference type="InterPro" id="IPR051680">
    <property type="entry name" value="ATP-dep_Glu-Cys_Ligase-2"/>
</dbReference>
<dbReference type="Pfam" id="PF04168">
    <property type="entry name" value="Alpha-E"/>
    <property type="match status" value="1"/>
</dbReference>
<evidence type="ECO:0000259" key="1">
    <source>
        <dbReference type="Pfam" id="PF04168"/>
    </source>
</evidence>
<comment type="caution">
    <text evidence="2">The sequence shown here is derived from an EMBL/GenBank/DDBJ whole genome shotgun (WGS) entry which is preliminary data.</text>
</comment>
<dbReference type="PANTHER" id="PTHR34595:SF7">
    <property type="entry name" value="SLL1039 PROTEIN"/>
    <property type="match status" value="1"/>
</dbReference>
<evidence type="ECO:0000313" key="3">
    <source>
        <dbReference type="Proteomes" id="UP000245086"/>
    </source>
</evidence>
<evidence type="ECO:0000313" key="2">
    <source>
        <dbReference type="EMBL" id="GBF57808.1"/>
    </source>
</evidence>
<protein>
    <recommendedName>
        <fullName evidence="1">DUF403 domain-containing protein</fullName>
    </recommendedName>
</protein>
<dbReference type="AlphaFoldDB" id="A0A2P2E9T2"/>
<dbReference type="PANTHER" id="PTHR34595">
    <property type="entry name" value="BLR5612 PROTEIN"/>
    <property type="match status" value="1"/>
</dbReference>
<accession>A0A2P2E9T2</accession>
<dbReference type="InterPro" id="IPR007296">
    <property type="entry name" value="DUF403"/>
</dbReference>
<feature type="domain" description="DUF403" evidence="1">
    <location>
        <begin position="2"/>
        <end position="303"/>
    </location>
</feature>
<gene>
    <name evidence="2" type="ORF">PbB2_01478</name>
</gene>
<sequence>MMLSRVADSFYWIGRYTERAEHACRVLQITLTAGLEAGTEEAELTTDRAMRALGAAPMAARMDALEEARLLTFGGAGELSSIHSAVFAARENARQVRDQITTEMWDRLNRLYFRVRETASKPDFANLAAGFFEEAINDLHAFKGIVSGTLSHGEGFHFLAMGRTIERAQLIVRLLDLHFGERQAAIGDFGWVQLLRMCCGLEPYLRVKTANFQRDQIADFLVLDPYFPRSLRFCANEIAQHMEAVGVLAEARARETCRRLSGRLAARLNFAVLEDVTGKSGQAFIGQVADDCIAISDAVHAAFISYSLADRLPGTQFPGVM</sequence>
<dbReference type="RefSeq" id="WP_108984690.1">
    <property type="nucleotide sequence ID" value="NZ_BFBR01000004.1"/>
</dbReference>
<reference evidence="2 3" key="1">
    <citation type="journal article" date="2018" name="Genome Announc.">
        <title>Draft Genome Sequence of "Candidatus Phycosocius bacilliformis," an Alphaproteobacterial Ectosymbiont of the Hydrocarbon-Producing Green Alga Botryococcus braunii.</title>
        <authorList>
            <person name="Tanabe Y."/>
            <person name="Yamaguchi H."/>
            <person name="Watanabe M.M."/>
        </authorList>
    </citation>
    <scope>NUCLEOTIDE SEQUENCE [LARGE SCALE GENOMIC DNA]</scope>
    <source>
        <strain evidence="2 3">BOTRYCO-2</strain>
    </source>
</reference>
<organism evidence="2 3">
    <name type="scientific">Candidatus Phycosocius bacilliformis</name>
    <dbReference type="NCBI Taxonomy" id="1445552"/>
    <lineage>
        <taxon>Bacteria</taxon>
        <taxon>Pseudomonadati</taxon>
        <taxon>Pseudomonadota</taxon>
        <taxon>Alphaproteobacteria</taxon>
        <taxon>Caulobacterales</taxon>
        <taxon>Caulobacterales incertae sedis</taxon>
        <taxon>Candidatus Phycosocius</taxon>
    </lineage>
</organism>